<evidence type="ECO:0000313" key="3">
    <source>
        <dbReference type="EMBL" id="OKH31889.1"/>
    </source>
</evidence>
<dbReference type="InterPro" id="IPR013424">
    <property type="entry name" value="Ice-binding_C"/>
</dbReference>
<keyword evidence="1" id="KW-0732">Signal</keyword>
<evidence type="ECO:0000259" key="2">
    <source>
        <dbReference type="Pfam" id="PF07589"/>
    </source>
</evidence>
<proteinExistence type="predicted"/>
<dbReference type="Pfam" id="PF07589">
    <property type="entry name" value="PEP-CTERM"/>
    <property type="match status" value="1"/>
</dbReference>
<dbReference type="OrthoDB" id="532030at2"/>
<comment type="caution">
    <text evidence="3">The sequence shown here is derived from an EMBL/GenBank/DDBJ whole genome shotgun (WGS) entry which is preliminary data.</text>
</comment>
<name>A0A1U7I6L4_9CYAN</name>
<gene>
    <name evidence="3" type="ORF">NIES2119_27700</name>
</gene>
<reference evidence="3 4" key="1">
    <citation type="submission" date="2016-11" db="EMBL/GenBank/DDBJ databases">
        <title>Draft Genome Sequences of Nine Cyanobacterial Strains from Diverse Habitats.</title>
        <authorList>
            <person name="Zhu T."/>
            <person name="Hou S."/>
            <person name="Lu X."/>
            <person name="Hess W.R."/>
        </authorList>
    </citation>
    <scope>NUCLEOTIDE SEQUENCE [LARGE SCALE GENOMIC DNA]</scope>
    <source>
        <strain evidence="3 4">IAM M-71</strain>
    </source>
</reference>
<feature type="signal peptide" evidence="1">
    <location>
        <begin position="1"/>
        <end position="31"/>
    </location>
</feature>
<dbReference type="RefSeq" id="WP_073596718.1">
    <property type="nucleotide sequence ID" value="NZ_MRCE01000045.1"/>
</dbReference>
<sequence>MKLTSTKIRTLLGIAAASVCLISATGQQASAGQLHNGWNYGIDAFGDGSGGASYDIKGIAIKETDDSIFVALTGGTPLTGVAENGAADKNIGWGDLFFNFSGTNFQTASSTNSLFGIRFAGTNDSNAATTGVYKNVSAMSVTGVNNGYSSLNQYYNSGFDKANTLGTDMATKQAAYNYFGQTTPILNVIGSGTKVGDITMLTSSALTAAGLNFGHFGAAGTQTIGFQLSRSLLDSGDFLANVFVECGNDGVALAGNLTSVPEPSSMIGLALVGLSAAGSMLRKRRSVSENIVES</sequence>
<feature type="domain" description="Ice-binding protein C-terminal" evidence="2">
    <location>
        <begin position="259"/>
        <end position="285"/>
    </location>
</feature>
<organism evidence="3 4">
    <name type="scientific">[Phormidium ambiguum] IAM M-71</name>
    <dbReference type="NCBI Taxonomy" id="454136"/>
    <lineage>
        <taxon>Bacteria</taxon>
        <taxon>Bacillati</taxon>
        <taxon>Cyanobacteriota</taxon>
        <taxon>Cyanophyceae</taxon>
        <taxon>Oscillatoriophycideae</taxon>
        <taxon>Aerosakkonematales</taxon>
        <taxon>Aerosakkonemataceae</taxon>
        <taxon>Floridanema</taxon>
    </lineage>
</organism>
<feature type="chain" id="PRO_5012866304" evidence="1">
    <location>
        <begin position="32"/>
        <end position="294"/>
    </location>
</feature>
<dbReference type="Proteomes" id="UP000185860">
    <property type="component" value="Unassembled WGS sequence"/>
</dbReference>
<dbReference type="EMBL" id="MRCE01000045">
    <property type="protein sequence ID" value="OKH31889.1"/>
    <property type="molecule type" value="Genomic_DNA"/>
</dbReference>
<evidence type="ECO:0000313" key="4">
    <source>
        <dbReference type="Proteomes" id="UP000185860"/>
    </source>
</evidence>
<evidence type="ECO:0000256" key="1">
    <source>
        <dbReference type="SAM" id="SignalP"/>
    </source>
</evidence>
<dbReference type="AlphaFoldDB" id="A0A1U7I6L4"/>
<dbReference type="STRING" id="454136.NIES2119_27700"/>
<protein>
    <submittedName>
        <fullName evidence="3">Exosortase</fullName>
    </submittedName>
</protein>
<accession>A0A1U7I6L4</accession>
<dbReference type="NCBIfam" id="NF041930">
    <property type="entry name" value="Xrt_dep_XDD3"/>
    <property type="match status" value="1"/>
</dbReference>
<dbReference type="NCBIfam" id="TIGR02595">
    <property type="entry name" value="PEP_CTERM"/>
    <property type="match status" value="1"/>
</dbReference>